<organism evidence="2 3">
    <name type="scientific">Streptococcus sobrinus</name>
    <dbReference type="NCBI Taxonomy" id="1310"/>
    <lineage>
        <taxon>Bacteria</taxon>
        <taxon>Bacillati</taxon>
        <taxon>Bacillota</taxon>
        <taxon>Bacilli</taxon>
        <taxon>Lactobacillales</taxon>
        <taxon>Streptococcaceae</taxon>
        <taxon>Streptococcus</taxon>
    </lineage>
</organism>
<gene>
    <name evidence="2" type="ORF">DK182_07725</name>
</gene>
<keyword evidence="1" id="KW-1133">Transmembrane helix</keyword>
<name>A0ABN5LPN8_9STRE</name>
<dbReference type="InterPro" id="IPR021359">
    <property type="entry name" value="DUF2812"/>
</dbReference>
<protein>
    <submittedName>
        <fullName evidence="2">DUF2812 domain-containing protein</fullName>
    </submittedName>
</protein>
<dbReference type="GeneID" id="93924394"/>
<evidence type="ECO:0000313" key="3">
    <source>
        <dbReference type="Proteomes" id="UP000245369"/>
    </source>
</evidence>
<dbReference type="Proteomes" id="UP000245369">
    <property type="component" value="Chromosome"/>
</dbReference>
<keyword evidence="3" id="KW-1185">Reference proteome</keyword>
<dbReference type="EMBL" id="CP029490">
    <property type="protein sequence ID" value="AWN21240.1"/>
    <property type="molecule type" value="Genomic_DNA"/>
</dbReference>
<keyword evidence="1" id="KW-0472">Membrane</keyword>
<dbReference type="RefSeq" id="WP_002961244.1">
    <property type="nucleotide sequence ID" value="NZ_CP029490.1"/>
</dbReference>
<proteinExistence type="predicted"/>
<feature type="transmembrane region" description="Helical" evidence="1">
    <location>
        <begin position="154"/>
        <end position="183"/>
    </location>
</feature>
<accession>A0ABN5LPN8</accession>
<reference evidence="2 3" key="1">
    <citation type="submission" date="2018-05" db="EMBL/GenBank/DDBJ databases">
        <title>Complete genome sequences of Streptococcus sobrinus.</title>
        <authorList>
            <person name="Sales M."/>
            <person name="Jensen P.A."/>
        </authorList>
    </citation>
    <scope>NUCLEOTIDE SEQUENCE [LARGE SCALE GENOMIC DNA]</scope>
    <source>
        <strain evidence="2 3">SL1</strain>
    </source>
</reference>
<keyword evidence="1" id="KW-0812">Transmembrane</keyword>
<feature type="transmembrane region" description="Helical" evidence="1">
    <location>
        <begin position="114"/>
        <end position="134"/>
    </location>
</feature>
<evidence type="ECO:0000256" key="1">
    <source>
        <dbReference type="SAM" id="Phobius"/>
    </source>
</evidence>
<dbReference type="Pfam" id="PF11193">
    <property type="entry name" value="DUF2812"/>
    <property type="match status" value="1"/>
</dbReference>
<evidence type="ECO:0000313" key="2">
    <source>
        <dbReference type="EMBL" id="AWN21240.1"/>
    </source>
</evidence>
<sequence>MRKWKLFFGDIEKQENWINGIQLEGYQLREAGKYFPVYHFAESPVEPAPIRVDFINHQSRGEFSNYLALFEDSGWQHLSGSRLSGFQYFRRLDSEGEDDIFSDQDSKKIRKRRYFNYSLTYGSLFLVYLLAIWGNPNNQDIWVFRVGIWQKNNIIVDFIIAFLLLFYLLPSLLLLVSALYYLISSIKLSKEL</sequence>